<dbReference type="Gene3D" id="2.60.40.10">
    <property type="entry name" value="Immunoglobulins"/>
    <property type="match status" value="1"/>
</dbReference>
<dbReference type="InterPro" id="IPR013783">
    <property type="entry name" value="Ig-like_fold"/>
</dbReference>
<dbReference type="SUPFAM" id="SSF49265">
    <property type="entry name" value="Fibronectin type III"/>
    <property type="match status" value="2"/>
</dbReference>
<dbReference type="STRING" id="46731.A0A3M6TGW1"/>
<dbReference type="InterPro" id="IPR003961">
    <property type="entry name" value="FN3_dom"/>
</dbReference>
<dbReference type="Proteomes" id="UP000275408">
    <property type="component" value="Unassembled WGS sequence"/>
</dbReference>
<dbReference type="EMBL" id="RCHS01003600">
    <property type="protein sequence ID" value="RMX40635.1"/>
    <property type="molecule type" value="Genomic_DNA"/>
</dbReference>
<name>A0A3M6TGW1_POCDA</name>
<dbReference type="InterPro" id="IPR036116">
    <property type="entry name" value="FN3_sf"/>
</dbReference>
<dbReference type="PANTHER" id="PTHR16897:SF2">
    <property type="entry name" value="OS03G0226600 PROTEIN"/>
    <property type="match status" value="1"/>
</dbReference>
<dbReference type="CDD" id="cd00063">
    <property type="entry name" value="FN3"/>
    <property type="match status" value="1"/>
</dbReference>
<dbReference type="OrthoDB" id="5982532at2759"/>
<accession>A0A3M6TGW1</accession>
<organism evidence="1 2">
    <name type="scientific">Pocillopora damicornis</name>
    <name type="common">Cauliflower coral</name>
    <name type="synonym">Millepora damicornis</name>
    <dbReference type="NCBI Taxonomy" id="46731"/>
    <lineage>
        <taxon>Eukaryota</taxon>
        <taxon>Metazoa</taxon>
        <taxon>Cnidaria</taxon>
        <taxon>Anthozoa</taxon>
        <taxon>Hexacorallia</taxon>
        <taxon>Scleractinia</taxon>
        <taxon>Astrocoeniina</taxon>
        <taxon>Pocilloporidae</taxon>
        <taxon>Pocillopora</taxon>
    </lineage>
</organism>
<evidence type="ECO:0000313" key="1">
    <source>
        <dbReference type="EMBL" id="RMX40635.1"/>
    </source>
</evidence>
<evidence type="ECO:0000313" key="2">
    <source>
        <dbReference type="Proteomes" id="UP000275408"/>
    </source>
</evidence>
<proteinExistence type="predicted"/>
<comment type="caution">
    <text evidence="1">The sequence shown here is derived from an EMBL/GenBank/DDBJ whole genome shotgun (WGS) entry which is preliminary data.</text>
</comment>
<feature type="non-terminal residue" evidence="1">
    <location>
        <position position="1"/>
    </location>
</feature>
<sequence length="1430" mass="155361">LCSKLKPCDHICTNLKGGGYTCSCYPCYTPSGGKCNLPQCKIRGNCYPYNYVNPGNSCQKCDSSSKTSWTNDDALACNDGNVCTSNDRCSGGKCVGTQLNCLASCEECYNDACRVKSGYCVIFERGSKTCFTDGDSRPGRPCQKCDTSKSVSTWSDNDGVACNDSDRCTRNDKCSNGQCRGALLSCNSICQYCSGNSCGLKAGYGFSNSKCKCKMNGQDYDHQALNPSNPCQRCDLLDAVARAGNTWSDHNGAHCDDNDKCTKRDVCNGGSCKGQRYRCQSSYPSSICIRTSECVGDGSCRDIMRTNGIVCRSAVDMCDQPEKCDGSHGTCPSFAVDRVNVTAGTVTIVDQNFHDTIFYQHVTDKLFIKISGFNVSCGKVNLRWFLLPGASSCSGSSLANGVLKNTNSLQTLSGLTFQDNKSYKISVAASDLRDKEQHRECSLAVIVDTSKPTHGWVHDGAAEDLDYQSSKLFQVNWGGFQTRNGVDKYEWKVLLTSYGSSQNTELTIFSNTNLNTRMNITISNVTDGSKVQFVVRAYTKAGLYREVKSNGIIFDSTPPIAGKVFAGTKNTSDVKYATWRKKFFAYWNPFSDPQTTIWRYTCAIKKQGELFSTAYRDNALNRTATFGELNLVSGEKYCVVVRGYNMAGLYTEATSDCVLIDYDAPRAGIVNDGSFADIDYQSNNTVLAANWNGFTDGNRGSGIIEYKYKITQENGVTILNWTSAGNETNIIVSGQSLEGDSKYFVTVSAIDVVGLSASATSDGVLVDNSLPLKGQVYDGSDPGSDMKYASWNDTFSANWEPFIDAQSPLLKYSWAVQLLNGSYVSSFSSTGLSHSATARDLHLVSGERYCAVVKGYNQAGLFSEATSDCLLIDHDPPQAGTVNDGYADDSDYQSESTRITANWNGFTDGIKGSGIVKYEYKVSNANGNIVVPWKNVGNAKNITTSCLSLISNTIYFVTIKAIDAAGLSSSATSDGVLVDTSPPRAGKIYDGGHLGSDSKYETWNDTFSANWDPFIDPQSLILKYDWAVKEMNNRYITSFFKIGLNTIANVTRLKLFSGQRYCAVVRGYNRAGLYTEAASNCVLIDRNVPQAGTVNDGYLSDVDYQSNDTLISANWYGFTDGKNGSGIVDYKYKVVDENGSIFLDWTSVGNATSFSKGGLLLRNNIRYFVTVNATDAVGLSTTASSDGFLVDISHPITAKIYDGSQTGSDVKYASWINTFSANWEPFLDEQSFILKYTWAVYHLNVGFITQFISTGLNCSGTANNLKLISGEKYCAVVRGYNKAMLYSERSSDCVLIDRDAPQAGAVNDGGSRDVSYQVDSTMIAANWHGFTDGTKGSGIVEYKYKITDSCGTAIVPWTSSKTAKSIIHTGLSLTMAEKYSVSVMAIDAVGLTAVAASNGVIVAVGKKSNLCLFEHLNGAREVVKRDKSKS</sequence>
<feature type="non-terminal residue" evidence="1">
    <location>
        <position position="1430"/>
    </location>
</feature>
<gene>
    <name evidence="1" type="ORF">pdam_00009904</name>
</gene>
<protein>
    <submittedName>
        <fullName evidence="1">Uncharacterized protein</fullName>
    </submittedName>
</protein>
<keyword evidence="2" id="KW-1185">Reference proteome</keyword>
<dbReference type="PANTHER" id="PTHR16897">
    <property type="entry name" value="OS10G0105400 PROTEIN"/>
    <property type="match status" value="1"/>
</dbReference>
<reference evidence="1 2" key="1">
    <citation type="journal article" date="2018" name="Sci. Rep.">
        <title>Comparative analysis of the Pocillopora damicornis genome highlights role of immune system in coral evolution.</title>
        <authorList>
            <person name="Cunning R."/>
            <person name="Bay R.A."/>
            <person name="Gillette P."/>
            <person name="Baker A.C."/>
            <person name="Traylor-Knowles N."/>
        </authorList>
    </citation>
    <scope>NUCLEOTIDE SEQUENCE [LARGE SCALE GENOMIC DNA]</scope>
    <source>
        <strain evidence="1">RSMAS</strain>
        <tissue evidence="1">Whole animal</tissue>
    </source>
</reference>